<dbReference type="SUPFAM" id="SSF51182">
    <property type="entry name" value="RmlC-like cupins"/>
    <property type="match status" value="1"/>
</dbReference>
<dbReference type="InterPro" id="IPR011051">
    <property type="entry name" value="RmlC_Cupin_sf"/>
</dbReference>
<name>A0A382USJ4_9ZZZZ</name>
<evidence type="ECO:0000259" key="1">
    <source>
        <dbReference type="Pfam" id="PF12973"/>
    </source>
</evidence>
<reference evidence="2" key="1">
    <citation type="submission" date="2018-05" db="EMBL/GenBank/DDBJ databases">
        <authorList>
            <person name="Lanie J.A."/>
            <person name="Ng W.-L."/>
            <person name="Kazmierczak K.M."/>
            <person name="Andrzejewski T.M."/>
            <person name="Davidsen T.M."/>
            <person name="Wayne K.J."/>
            <person name="Tettelin H."/>
            <person name="Glass J.I."/>
            <person name="Rusch D."/>
            <person name="Podicherti R."/>
            <person name="Tsui H.-C.T."/>
            <person name="Winkler M.E."/>
        </authorList>
    </citation>
    <scope>NUCLEOTIDE SEQUENCE</scope>
</reference>
<feature type="domain" description="ChrR-like cupin" evidence="1">
    <location>
        <begin position="34"/>
        <end position="118"/>
    </location>
</feature>
<dbReference type="InterPro" id="IPR014710">
    <property type="entry name" value="RmlC-like_jellyroll"/>
</dbReference>
<proteinExistence type="predicted"/>
<protein>
    <recommendedName>
        <fullName evidence="1">ChrR-like cupin domain-containing protein</fullName>
    </recommendedName>
</protein>
<accession>A0A382USJ4</accession>
<gene>
    <name evidence="2" type="ORF">METZ01_LOCUS390087</name>
</gene>
<dbReference type="Gene3D" id="2.60.120.10">
    <property type="entry name" value="Jelly Rolls"/>
    <property type="match status" value="1"/>
</dbReference>
<dbReference type="Pfam" id="PF12973">
    <property type="entry name" value="Cupin_7"/>
    <property type="match status" value="1"/>
</dbReference>
<dbReference type="InterPro" id="IPR025979">
    <property type="entry name" value="ChrR-like_cupin_dom"/>
</dbReference>
<dbReference type="CDD" id="cd02237">
    <property type="entry name" value="cupin_DAD_ChrR"/>
    <property type="match status" value="1"/>
</dbReference>
<dbReference type="AlphaFoldDB" id="A0A382USJ4"/>
<sequence length="134" mass="14233">MGKNLSSFRSVVNVASAAFGASPPHGMASKTAAPGASGRAYCNISYDPQSGHGCYLLRMAPGASSAPHEHVGYEEFLMLDGELTDSDRTVYRRGDFVSLKPGSKHVSHTVSGCTLAVFIRGGFRSLKEDEALHE</sequence>
<dbReference type="EMBL" id="UINC01146481">
    <property type="protein sequence ID" value="SVD37233.1"/>
    <property type="molecule type" value="Genomic_DNA"/>
</dbReference>
<organism evidence="2">
    <name type="scientific">marine metagenome</name>
    <dbReference type="NCBI Taxonomy" id="408172"/>
    <lineage>
        <taxon>unclassified sequences</taxon>
        <taxon>metagenomes</taxon>
        <taxon>ecological metagenomes</taxon>
    </lineage>
</organism>
<evidence type="ECO:0000313" key="2">
    <source>
        <dbReference type="EMBL" id="SVD37233.1"/>
    </source>
</evidence>